<keyword evidence="7 13" id="KW-0999">Mitochondrion inner membrane</keyword>
<evidence type="ECO:0000256" key="11">
    <source>
        <dbReference type="ARBA" id="ARBA00023136"/>
    </source>
</evidence>
<dbReference type="SUPFAM" id="SSF81508">
    <property type="entry name" value="Ubiquinone-binding protein QP-C of cytochrome bc1 complex (Ubiquinol-cytochrome c reductase)"/>
    <property type="match status" value="1"/>
</dbReference>
<comment type="subunit">
    <text evidence="12 13">Component of the ubiquinol-cytochrome c oxidoreductase (cytochrome b-c1 complex, complex III, CIII), a multisubunit enzyme composed of 11 subunits. The complex is composed of 3 respiratory subunits cytochrome b, cytochrome c1 and Rieske protein UQCRFS1, 2 core protein subunits UQCRC1/QCR1 and UQCRC2/QCR2, and 6 low-molecular weight protein subunits UQCRH/QCR6, UQCRB/QCR7, UQCRQ/QCR8, UQCR10/QCR9, UQCR11/QCR10 and subunit 9, the cleavage product of Rieske protein UQCRFS1. The complex exists as an obligatory dimer and forms supercomplexes (SCs) in the inner mitochondrial membrane with NADH-ubiquinone oxidoreductase (complex I, CI) and cytochrome c oxidase (complex IV, CIV), resulting in different assemblies (supercomplex SCI(1)III(2)IV(1) and megacomplex MCI(2)III(2)IV(2)). Interacts with UQCC6.</text>
</comment>
<keyword evidence="8 13" id="KW-0249">Electron transport</keyword>
<dbReference type="Ensembl" id="ENSBGRT00000000801.1">
    <property type="protein sequence ID" value="ENSBGRP00000000692.1"/>
    <property type="gene ID" value="ENSBGRG00000000468.1"/>
</dbReference>
<dbReference type="GO" id="GO:0006122">
    <property type="term" value="P:mitochondrial electron transport, ubiquinol to cytochrome c"/>
    <property type="evidence" value="ECO:0007669"/>
    <property type="project" value="UniProtKB-UniRule"/>
</dbReference>
<keyword evidence="10 13" id="KW-0496">Mitochondrion</keyword>
<dbReference type="Proteomes" id="UP000694520">
    <property type="component" value="Chromosome 8"/>
</dbReference>
<dbReference type="PANTHER" id="PTHR12119">
    <property type="entry name" value="UBIQUINOL-CYTOCHROME C REDUCTASE COMPLEX UBIQUINONE-BINDING PROTEIN QP-C"/>
    <property type="match status" value="1"/>
</dbReference>
<dbReference type="AlphaFoldDB" id="A0A8B9W6A3"/>
<evidence type="ECO:0000256" key="5">
    <source>
        <dbReference type="ARBA" id="ARBA00022660"/>
    </source>
</evidence>
<dbReference type="Gene3D" id="1.20.5.210">
    <property type="entry name" value="Cytochrome b-c1 complex subunit 8"/>
    <property type="match status" value="1"/>
</dbReference>
<protein>
    <recommendedName>
        <fullName evidence="3 13">Cytochrome b-c1 complex subunit 8</fullName>
    </recommendedName>
    <alternativeName>
        <fullName evidence="13">Complex III subunit 8</fullName>
    </alternativeName>
</protein>
<evidence type="ECO:0000256" key="8">
    <source>
        <dbReference type="ARBA" id="ARBA00022982"/>
    </source>
</evidence>
<evidence type="ECO:0000313" key="15">
    <source>
        <dbReference type="Ensembl" id="ENSBGRP00000000692.1"/>
    </source>
</evidence>
<keyword evidence="6" id="KW-0812">Transmembrane</keyword>
<keyword evidence="5 13" id="KW-0679">Respiratory chain</keyword>
<dbReference type="Pfam" id="PF02939">
    <property type="entry name" value="UcrQ"/>
    <property type="match status" value="1"/>
</dbReference>
<evidence type="ECO:0000256" key="12">
    <source>
        <dbReference type="ARBA" id="ARBA00047105"/>
    </source>
</evidence>
<comment type="similarity">
    <text evidence="2 13">Belongs to the UQCRQ/QCR8 family.</text>
</comment>
<evidence type="ECO:0000256" key="4">
    <source>
        <dbReference type="ARBA" id="ARBA00022448"/>
    </source>
</evidence>
<dbReference type="GeneTree" id="ENSGT00390000004029"/>
<feature type="region of interest" description="Disordered" evidence="14">
    <location>
        <begin position="1"/>
        <end position="39"/>
    </location>
</feature>
<organism evidence="15 16">
    <name type="scientific">Bos mutus grunniens</name>
    <name type="common">Wild yak</name>
    <name type="synonym">Bos grunniens</name>
    <dbReference type="NCBI Taxonomy" id="30521"/>
    <lineage>
        <taxon>Eukaryota</taxon>
        <taxon>Metazoa</taxon>
        <taxon>Chordata</taxon>
        <taxon>Craniata</taxon>
        <taxon>Vertebrata</taxon>
        <taxon>Euteleostomi</taxon>
        <taxon>Mammalia</taxon>
        <taxon>Eutheria</taxon>
        <taxon>Laurasiatheria</taxon>
        <taxon>Artiodactyla</taxon>
        <taxon>Ruminantia</taxon>
        <taxon>Pecora</taxon>
        <taxon>Bovidae</taxon>
        <taxon>Bovinae</taxon>
        <taxon>Bos</taxon>
    </lineage>
</organism>
<reference evidence="15" key="3">
    <citation type="submission" date="2025-09" db="UniProtKB">
        <authorList>
            <consortium name="Ensembl"/>
        </authorList>
    </citation>
    <scope>IDENTIFICATION</scope>
</reference>
<evidence type="ECO:0000313" key="16">
    <source>
        <dbReference type="Proteomes" id="UP000694520"/>
    </source>
</evidence>
<comment type="subcellular location">
    <subcellularLocation>
        <location evidence="1 13">Mitochondrion inner membrane</location>
        <topology evidence="1 13">Single-pass membrane protein</topology>
    </subcellularLocation>
</comment>
<dbReference type="GO" id="GO:0005743">
    <property type="term" value="C:mitochondrial inner membrane"/>
    <property type="evidence" value="ECO:0007669"/>
    <property type="project" value="UniProtKB-SubCell"/>
</dbReference>
<dbReference type="InterPro" id="IPR004205">
    <property type="entry name" value="Cyt_bc1_su8"/>
</dbReference>
<dbReference type="GO" id="GO:0045275">
    <property type="term" value="C:respiratory chain complex III"/>
    <property type="evidence" value="ECO:0007669"/>
    <property type="project" value="UniProtKB-UniRule"/>
</dbReference>
<evidence type="ECO:0000256" key="2">
    <source>
        <dbReference type="ARBA" id="ARBA00007668"/>
    </source>
</evidence>
<evidence type="ECO:0000256" key="9">
    <source>
        <dbReference type="ARBA" id="ARBA00022989"/>
    </source>
</evidence>
<evidence type="ECO:0000256" key="7">
    <source>
        <dbReference type="ARBA" id="ARBA00022792"/>
    </source>
</evidence>
<sequence length="139" mass="15370">MAPSPGGSRQLVLPEVTSPPPGAASDPTGSGGRKPEGPVVWRRGDLEAAVTMGRQFGHLTRVRHVIIYSLSPFEQRAFPHYFSKGIPNVLRRTRACILRVAPRRWLSNTRTEFSKEKAEENDPILESGFPQAHWSLLSG</sequence>
<name>A0A8B9W6A3_BOSMU</name>
<evidence type="ECO:0000256" key="6">
    <source>
        <dbReference type="ARBA" id="ARBA00022692"/>
    </source>
</evidence>
<evidence type="ECO:0000256" key="3">
    <source>
        <dbReference type="ARBA" id="ARBA00016324"/>
    </source>
</evidence>
<keyword evidence="4 13" id="KW-0813">Transport</keyword>
<dbReference type="InterPro" id="IPR036642">
    <property type="entry name" value="Cyt_bc1_su8_sf"/>
</dbReference>
<evidence type="ECO:0000256" key="14">
    <source>
        <dbReference type="SAM" id="MobiDB-lite"/>
    </source>
</evidence>
<evidence type="ECO:0000256" key="10">
    <source>
        <dbReference type="ARBA" id="ARBA00023128"/>
    </source>
</evidence>
<reference evidence="15" key="1">
    <citation type="submission" date="2019-05" db="EMBL/GenBank/DDBJ databases">
        <authorList>
            <person name="Zhang S."/>
            <person name="Liu J."/>
        </authorList>
    </citation>
    <scope>NUCLEOTIDE SEQUENCE [LARGE SCALE GENOMIC DNA]</scope>
</reference>
<proteinExistence type="inferred from homology"/>
<accession>A0A8B9W6A3</accession>
<keyword evidence="11" id="KW-0472">Membrane</keyword>
<keyword evidence="16" id="KW-1185">Reference proteome</keyword>
<keyword evidence="9" id="KW-1133">Transmembrane helix</keyword>
<evidence type="ECO:0000256" key="13">
    <source>
        <dbReference type="RuleBase" id="RU368118"/>
    </source>
</evidence>
<dbReference type="PANTHER" id="PTHR12119:SF2">
    <property type="entry name" value="CYTOCHROME B-C1 COMPLEX SUBUNIT 8"/>
    <property type="match status" value="1"/>
</dbReference>
<evidence type="ECO:0000256" key="1">
    <source>
        <dbReference type="ARBA" id="ARBA00004434"/>
    </source>
</evidence>
<reference evidence="15" key="2">
    <citation type="submission" date="2025-08" db="UniProtKB">
        <authorList>
            <consortium name="Ensembl"/>
        </authorList>
    </citation>
    <scope>IDENTIFICATION</scope>
</reference>
<comment type="function">
    <text evidence="13">Component of the ubiquinol-cytochrome c oxidoreductase, a multisubunit transmembrane complex that is part of the mitochondrial electron transport chain which drives oxidative phosphorylation. The complex plays an important role in the uptake of multiple carbon sources present in different host niches.</text>
</comment>